<protein>
    <recommendedName>
        <fullName evidence="9">Protein NDNF</fullName>
    </recommendedName>
</protein>
<comment type="subcellular location">
    <subcellularLocation>
        <location evidence="1">Secreted</location>
    </subcellularLocation>
</comment>
<dbReference type="InterPro" id="IPR019326">
    <property type="entry name" value="NDNF"/>
</dbReference>
<evidence type="ECO:0000256" key="4">
    <source>
        <dbReference type="SAM" id="SignalP"/>
    </source>
</evidence>
<feature type="domain" description="Neuron-derived neurotrophic factor N-terminal" evidence="6">
    <location>
        <begin position="30"/>
        <end position="162"/>
    </location>
</feature>
<dbReference type="PANTHER" id="PTHR14619">
    <property type="entry name" value="NEURON-DERIVED NEUROTROPHIC FACTOR"/>
    <property type="match status" value="1"/>
</dbReference>
<feature type="chain" id="PRO_5044821999" description="Protein NDNF" evidence="4">
    <location>
        <begin position="23"/>
        <end position="612"/>
    </location>
</feature>
<reference evidence="7 8" key="1">
    <citation type="submission" date="2024-08" db="EMBL/GenBank/DDBJ databases">
        <title>Gnathostoma spinigerum genome.</title>
        <authorList>
            <person name="Gonzalez-Bertolin B."/>
            <person name="Monzon S."/>
            <person name="Zaballos A."/>
            <person name="Jimenez P."/>
            <person name="Dekumyoy P."/>
            <person name="Varona S."/>
            <person name="Cuesta I."/>
            <person name="Sumanam S."/>
            <person name="Adisakwattana P."/>
            <person name="Gasser R.B."/>
            <person name="Hernandez-Gonzalez A."/>
            <person name="Young N.D."/>
            <person name="Perteguer M.J."/>
        </authorList>
    </citation>
    <scope>NUCLEOTIDE SEQUENCE [LARGE SCALE GENOMIC DNA]</scope>
    <source>
        <strain evidence="7">AL3</strain>
        <tissue evidence="7">Liver</tissue>
    </source>
</reference>
<dbReference type="Proteomes" id="UP001608902">
    <property type="component" value="Unassembled WGS sequence"/>
</dbReference>
<organism evidence="7 8">
    <name type="scientific">Gnathostoma spinigerum</name>
    <dbReference type="NCBI Taxonomy" id="75299"/>
    <lineage>
        <taxon>Eukaryota</taxon>
        <taxon>Metazoa</taxon>
        <taxon>Ecdysozoa</taxon>
        <taxon>Nematoda</taxon>
        <taxon>Chromadorea</taxon>
        <taxon>Rhabditida</taxon>
        <taxon>Spirurina</taxon>
        <taxon>Gnathostomatomorpha</taxon>
        <taxon>Gnathostomatoidea</taxon>
        <taxon>Gnathostomatidae</taxon>
        <taxon>Gnathostoma</taxon>
    </lineage>
</organism>
<dbReference type="PANTHER" id="PTHR14619:SF3">
    <property type="entry name" value="PROTEIN NDNF"/>
    <property type="match status" value="1"/>
</dbReference>
<dbReference type="Pfam" id="PF19433">
    <property type="entry name" value="NDNF_C"/>
    <property type="match status" value="1"/>
</dbReference>
<comment type="caution">
    <text evidence="7">The sequence shown here is derived from an EMBL/GenBank/DDBJ whole genome shotgun (WGS) entry which is preliminary data.</text>
</comment>
<evidence type="ECO:0000256" key="3">
    <source>
        <dbReference type="ARBA" id="ARBA00022737"/>
    </source>
</evidence>
<evidence type="ECO:0000313" key="8">
    <source>
        <dbReference type="Proteomes" id="UP001608902"/>
    </source>
</evidence>
<sequence>MTQVSLSPEYLLILLFLQSICSSLSSLSPTLLNDGQEYIVHLAPNVPQRLFYKTVNRGYPLWMFVTPCGSNVHWQLFKRQLTSEEVNVHPSSDRFNRVMHDRIPPLTDMHRIENAFKLLAGEAGGRRMAFYSQHLDSDDIMIVLTSDSYGSARIFVTTLESRLIEQYPPLPTDKSVHYEILNVHTTDNINTSIDDLPKLPSVYEGVSVKIRWRIPHEIRMLSKSNEVQLWNRYRFCTVISRKQSDWTVCDELSESLESIHCVNQTVDHLIIDKLLAGHHYYVTVFFRDGVSGGTSTLRPLEIHIPEMNEIDESYAVLQERAIDKDDKKVHPLADAQMITGRLASSKNAAQSYKFVIRNPGATRKKVLLVVHGCDGYIRVAIYRNGHHLKNSDPFSGFRRFLVTSTQSAILHIRLINDDSKPKVFRLWASITPEKSPYPKLPDDTSMKETRRSCSSVTLQWLRAADAFVRYCLYRRKETVQFLEELVSKHINLCDGQMPSEDLVGCYDNKRSETIKYYGMENFEKRMNNTNGSAYSSEFDKSDTAMKGAGCISDEVDETINVANSMNGIIETTVHGLQSDTTYRFDLLARPLHKAHTNELPYRTIWVKTRAFC</sequence>
<evidence type="ECO:0000259" key="5">
    <source>
        <dbReference type="Pfam" id="PF19433"/>
    </source>
</evidence>
<gene>
    <name evidence="7" type="ORF">AB6A40_000511</name>
</gene>
<dbReference type="GO" id="GO:0005576">
    <property type="term" value="C:extracellular region"/>
    <property type="evidence" value="ECO:0007669"/>
    <property type="project" value="UniProtKB-SubCell"/>
</dbReference>
<keyword evidence="2" id="KW-0964">Secreted</keyword>
<evidence type="ECO:0000256" key="2">
    <source>
        <dbReference type="ARBA" id="ARBA00022525"/>
    </source>
</evidence>
<feature type="signal peptide" evidence="4">
    <location>
        <begin position="1"/>
        <end position="22"/>
    </location>
</feature>
<name>A0ABD6EAU3_9BILA</name>
<evidence type="ECO:0008006" key="9">
    <source>
        <dbReference type="Google" id="ProtNLM"/>
    </source>
</evidence>
<evidence type="ECO:0000256" key="1">
    <source>
        <dbReference type="ARBA" id="ARBA00004613"/>
    </source>
</evidence>
<accession>A0ABD6EAU3</accession>
<dbReference type="InterPro" id="IPR056225">
    <property type="entry name" value="NDNF_N"/>
</dbReference>
<dbReference type="EMBL" id="JBGFUD010000142">
    <property type="protein sequence ID" value="MFH4973802.1"/>
    <property type="molecule type" value="Genomic_DNA"/>
</dbReference>
<dbReference type="Pfam" id="PF24354">
    <property type="entry name" value="NDNF_N"/>
    <property type="match status" value="1"/>
</dbReference>
<feature type="domain" description="Protein NDNF C-terminal" evidence="5">
    <location>
        <begin position="391"/>
        <end position="495"/>
    </location>
</feature>
<keyword evidence="8" id="KW-1185">Reference proteome</keyword>
<keyword evidence="4" id="KW-0732">Signal</keyword>
<evidence type="ECO:0000259" key="6">
    <source>
        <dbReference type="Pfam" id="PF24354"/>
    </source>
</evidence>
<evidence type="ECO:0000313" key="7">
    <source>
        <dbReference type="EMBL" id="MFH4973802.1"/>
    </source>
</evidence>
<proteinExistence type="predicted"/>
<dbReference type="InterPro" id="IPR045805">
    <property type="entry name" value="NDNF_C"/>
</dbReference>
<keyword evidence="3" id="KW-0677">Repeat</keyword>
<dbReference type="AlphaFoldDB" id="A0ABD6EAU3"/>